<name>A0A9X2PVT3_9BACT</name>
<dbReference type="RefSeq" id="WP_183956938.1">
    <property type="nucleotide sequence ID" value="NZ_JACIFB010000011.1"/>
</dbReference>
<feature type="compositionally biased region" description="Low complexity" evidence="1">
    <location>
        <begin position="1"/>
        <end position="21"/>
    </location>
</feature>
<dbReference type="PANTHER" id="PTHR43767:SF10">
    <property type="entry name" value="SURFACTIN SYNTHASE SUBUNIT 1"/>
    <property type="match status" value="1"/>
</dbReference>
<dbReference type="Pfam" id="PF00501">
    <property type="entry name" value="AMP-binding"/>
    <property type="match status" value="1"/>
</dbReference>
<dbReference type="Proteomes" id="UP001155027">
    <property type="component" value="Unassembled WGS sequence"/>
</dbReference>
<protein>
    <submittedName>
        <fullName evidence="3">Acyl-CoA synthetase (AMP-forming)/AMP-acid ligase II</fullName>
    </submittedName>
</protein>
<feature type="compositionally biased region" description="Basic and acidic residues" evidence="1">
    <location>
        <begin position="492"/>
        <end position="501"/>
    </location>
</feature>
<evidence type="ECO:0000313" key="4">
    <source>
        <dbReference type="Proteomes" id="UP001155027"/>
    </source>
</evidence>
<feature type="region of interest" description="Disordered" evidence="1">
    <location>
        <begin position="489"/>
        <end position="510"/>
    </location>
</feature>
<proteinExistence type="predicted"/>
<evidence type="ECO:0000313" key="3">
    <source>
        <dbReference type="EMBL" id="MCS3677707.1"/>
    </source>
</evidence>
<dbReference type="SUPFAM" id="SSF56801">
    <property type="entry name" value="Acetyl-CoA synthetase-like"/>
    <property type="match status" value="1"/>
</dbReference>
<dbReference type="InterPro" id="IPR050237">
    <property type="entry name" value="ATP-dep_AMP-bd_enzyme"/>
</dbReference>
<dbReference type="AlphaFoldDB" id="A0A9X2PVT3"/>
<keyword evidence="3" id="KW-0436">Ligase</keyword>
<dbReference type="InterPro" id="IPR000873">
    <property type="entry name" value="AMP-dep_synth/lig_dom"/>
</dbReference>
<dbReference type="Gene3D" id="3.40.50.12780">
    <property type="entry name" value="N-terminal domain of ligase-like"/>
    <property type="match status" value="1"/>
</dbReference>
<dbReference type="EMBL" id="JANUAU010000004">
    <property type="protein sequence ID" value="MCS3677707.1"/>
    <property type="molecule type" value="Genomic_DNA"/>
</dbReference>
<organism evidence="3 4">
    <name type="scientific">Salinibacter ruber</name>
    <dbReference type="NCBI Taxonomy" id="146919"/>
    <lineage>
        <taxon>Bacteria</taxon>
        <taxon>Pseudomonadati</taxon>
        <taxon>Rhodothermota</taxon>
        <taxon>Rhodothermia</taxon>
        <taxon>Rhodothermales</taxon>
        <taxon>Salinibacteraceae</taxon>
        <taxon>Salinibacter</taxon>
    </lineage>
</organism>
<feature type="region of interest" description="Disordered" evidence="1">
    <location>
        <begin position="1"/>
        <end position="22"/>
    </location>
</feature>
<evidence type="ECO:0000259" key="2">
    <source>
        <dbReference type="Pfam" id="PF00501"/>
    </source>
</evidence>
<dbReference type="GO" id="GO:0016874">
    <property type="term" value="F:ligase activity"/>
    <property type="evidence" value="ECO:0007669"/>
    <property type="project" value="UniProtKB-KW"/>
</dbReference>
<evidence type="ECO:0000256" key="1">
    <source>
        <dbReference type="SAM" id="MobiDB-lite"/>
    </source>
</evidence>
<dbReference type="PANTHER" id="PTHR43767">
    <property type="entry name" value="LONG-CHAIN-FATTY-ACID--COA LIGASE"/>
    <property type="match status" value="1"/>
</dbReference>
<accession>A0A9X2PVT3</accession>
<reference evidence="3" key="1">
    <citation type="submission" date="2022-08" db="EMBL/GenBank/DDBJ databases">
        <title>Genomic Encyclopedia of Type Strains, Phase V (KMG-V): Genome sequencing to study the core and pangenomes of soil and plant-associated prokaryotes.</title>
        <authorList>
            <person name="Whitman W."/>
        </authorList>
    </citation>
    <scope>NUCLEOTIDE SEQUENCE</scope>
    <source>
        <strain evidence="3">0</strain>
    </source>
</reference>
<dbReference type="InterPro" id="IPR042099">
    <property type="entry name" value="ANL_N_sf"/>
</dbReference>
<feature type="domain" description="AMP-dependent synthetase/ligase" evidence="2">
    <location>
        <begin position="74"/>
        <end position="364"/>
    </location>
</feature>
<gene>
    <name evidence="3" type="ORF">GGP71_001630</name>
</gene>
<sequence>METTAPPSRSGSAARPAPAAPTEVVADLRAARSQCSSDGATAGENPWRGLFYEHLRDEGLPALVKNDAATPAGSLWTGARRWTDAFREASLRAGDRLVVALPPSTAFVQVLVAALWEGVTVAVARPDDDIGGVCAALDARAAVAPESGPCRWTADPYAGPASVPDALRPVETPPTPAVRFLLRTSGTTQRARWIALSDRNVLSVLASHLPHLTLRRARVLSVLPWSHVFGLVLDLLPALLAGAEIIRDPAGGRDPKSLAALGEAWGATHLSAVPLTIRRLWATDRGPALLRRLHGGIVGGAPVAGPLADRLSETRLRAGYGQTEAAPGIALGAPGEWDAHYLGRPLGCQVRVAEDGELLFKGPNACVGVWRRHEGLDRRAPNRTVRTGDLVRREGDALYFDGRKDTAFKLSNGRFVRAGAWEARLKGQFPSLHDALLFTPAGEDLSVALCVDPSASEGPSEAAIRDVLGPLGHRLAGCVRVAPEDWAQEGKGTVDRDEMTRRLRASPSSD</sequence>
<comment type="caution">
    <text evidence="3">The sequence shown here is derived from an EMBL/GenBank/DDBJ whole genome shotgun (WGS) entry which is preliminary data.</text>
</comment>